<dbReference type="PANTHER" id="PTHR34071">
    <property type="entry name" value="5-NITROIMIDAZOLE ANTIBIOTICS RESISTANCE PROTEIN, NIMA-FAMILY-RELATED PROTEIN-RELATED"/>
    <property type="match status" value="1"/>
</dbReference>
<reference evidence="2" key="1">
    <citation type="submission" date="2018-12" db="EMBL/GenBank/DDBJ databases">
        <title>Complete genome sequence of an uncultured bacterium of the candidate phylum Bipolaricaulota.</title>
        <authorList>
            <person name="Kadnikov V.V."/>
            <person name="Mardanov A.V."/>
            <person name="Beletsky A.V."/>
            <person name="Frank Y.A."/>
            <person name="Karnachuk O.V."/>
            <person name="Ravin N.V."/>
        </authorList>
    </citation>
    <scope>NUCLEOTIDE SEQUENCE [LARGE SCALE GENOMIC DNA]</scope>
</reference>
<dbReference type="Proteomes" id="UP000287233">
    <property type="component" value="Chromosome"/>
</dbReference>
<dbReference type="SUPFAM" id="SSF50475">
    <property type="entry name" value="FMN-binding split barrel"/>
    <property type="match status" value="1"/>
</dbReference>
<dbReference type="EMBL" id="CP034928">
    <property type="protein sequence ID" value="QAA77214.1"/>
    <property type="molecule type" value="Genomic_DNA"/>
</dbReference>
<dbReference type="InterPro" id="IPR024747">
    <property type="entry name" value="Pyridox_Oxase-rel"/>
</dbReference>
<evidence type="ECO:0008006" key="3">
    <source>
        <dbReference type="Google" id="ProtNLM"/>
    </source>
</evidence>
<gene>
    <name evidence="1" type="ORF">BIP78_1448</name>
</gene>
<dbReference type="AlphaFoldDB" id="A0A410FW33"/>
<sequence length="160" mass="18056">MPTYHLRRREREIIDPEELVSVLRRSRYMAVAMCRGGEAYVVTLSHGYSQAENALYFHCARDGLKLEFLRENPCVCATAVEDLGYRESECTHAYRSVVVRGTMHLVTDPCDLAHGLRVLLAHHEPDPDAAERKLLPNSASYDRVAVLRLDIAGMTGKRSV</sequence>
<protein>
    <recommendedName>
        <fullName evidence="3">Pyridoxamine 5'-phosphate oxidase family protein</fullName>
    </recommendedName>
</protein>
<dbReference type="PANTHER" id="PTHR34071:SF2">
    <property type="entry name" value="FLAVIN-NUCLEOTIDE-BINDING PROTEIN"/>
    <property type="match status" value="1"/>
</dbReference>
<dbReference type="Gene3D" id="2.30.110.10">
    <property type="entry name" value="Electron Transport, Fmn-binding Protein, Chain A"/>
    <property type="match status" value="1"/>
</dbReference>
<name>A0A410FW33_BIPS1</name>
<dbReference type="KEGG" id="bih:BIP78_1448"/>
<dbReference type="InterPro" id="IPR012349">
    <property type="entry name" value="Split_barrel_FMN-bd"/>
</dbReference>
<proteinExistence type="predicted"/>
<evidence type="ECO:0000313" key="1">
    <source>
        <dbReference type="EMBL" id="QAA77214.1"/>
    </source>
</evidence>
<organism evidence="1 2">
    <name type="scientific">Bipolaricaulis sibiricus</name>
    <dbReference type="NCBI Taxonomy" id="2501609"/>
    <lineage>
        <taxon>Bacteria</taxon>
        <taxon>Candidatus Bipolaricaulota</taxon>
        <taxon>Candidatus Bipolaricaulia</taxon>
        <taxon>Candidatus Bipolaricaulales</taxon>
        <taxon>Candidatus Bipolaricaulaceae</taxon>
        <taxon>Candidatus Bipolaricaulis</taxon>
    </lineage>
</organism>
<evidence type="ECO:0000313" key="2">
    <source>
        <dbReference type="Proteomes" id="UP000287233"/>
    </source>
</evidence>
<accession>A0A410FW33</accession>
<dbReference type="Pfam" id="PF12900">
    <property type="entry name" value="Pyridox_ox_2"/>
    <property type="match status" value="1"/>
</dbReference>